<evidence type="ECO:0000256" key="1">
    <source>
        <dbReference type="SAM" id="Phobius"/>
    </source>
</evidence>
<dbReference type="Gene3D" id="3.60.21.10">
    <property type="match status" value="1"/>
</dbReference>
<reference evidence="3 4" key="1">
    <citation type="submission" date="2023-07" db="EMBL/GenBank/DDBJ databases">
        <title>Genomic Encyclopedia of Type Strains, Phase IV (KMG-IV): sequencing the most valuable type-strain genomes for metagenomic binning, comparative biology and taxonomic classification.</title>
        <authorList>
            <person name="Goeker M."/>
        </authorList>
    </citation>
    <scope>NUCLEOTIDE SEQUENCE [LARGE SCALE GENOMIC DNA]</scope>
    <source>
        <strain evidence="3 4">DSM 23948</strain>
    </source>
</reference>
<organism evidence="3 4">
    <name type="scientific">Anoxybacillus andreesenii</name>
    <dbReference type="NCBI Taxonomy" id="1325932"/>
    <lineage>
        <taxon>Bacteria</taxon>
        <taxon>Bacillati</taxon>
        <taxon>Bacillota</taxon>
        <taxon>Bacilli</taxon>
        <taxon>Bacillales</taxon>
        <taxon>Anoxybacillaceae</taxon>
        <taxon>Anoxybacillus</taxon>
    </lineage>
</organism>
<dbReference type="RefSeq" id="WP_307149945.1">
    <property type="nucleotide sequence ID" value="NZ_JAUSTU010000006.1"/>
</dbReference>
<dbReference type="PANTHER" id="PTHR31302">
    <property type="entry name" value="TRANSMEMBRANE PROTEIN WITH METALLOPHOSPHOESTERASE DOMAIN-RELATED"/>
    <property type="match status" value="1"/>
</dbReference>
<dbReference type="InterPro" id="IPR051158">
    <property type="entry name" value="Metallophosphoesterase_sf"/>
</dbReference>
<name>A0ABT9V350_9BACL</name>
<keyword evidence="1" id="KW-0472">Membrane</keyword>
<dbReference type="SUPFAM" id="SSF56300">
    <property type="entry name" value="Metallo-dependent phosphatases"/>
    <property type="match status" value="1"/>
</dbReference>
<keyword evidence="1" id="KW-1133">Transmembrane helix</keyword>
<dbReference type="Pfam" id="PF00149">
    <property type="entry name" value="Metallophos"/>
    <property type="match status" value="1"/>
</dbReference>
<feature type="transmembrane region" description="Helical" evidence="1">
    <location>
        <begin position="9"/>
        <end position="29"/>
    </location>
</feature>
<sequence>MKIPIRKKLFLLIGMVFTVCIILLSIYTIHDNNRIITVQETISINSLPEEFDGFTILQITDLHERKFGDHQEKLLEAINSVDYDAIVFTGDLLDDPKSTNYEPVYTLLEGIDNKEIAFFVPGNTDPESYILGSDYPKEKDDFVKGLEERGVQLLDSVQTVKRDDAALYFTYFENSIRTKVDQGRSKIKIGPKQQQLLQKLSTLNTLTDSDVLIALNHYPIPDAKIDDLKADEKYTFHNYDLIMAGHYHGGQIRLPIIGALFVPDPYYPWGGLFPPQDRVKGLWNYQRVQQYVSTGLGSSDAIFFLKFRFLNPPEINMLTLRSQK</sequence>
<accession>A0ABT9V350</accession>
<evidence type="ECO:0000259" key="2">
    <source>
        <dbReference type="Pfam" id="PF00149"/>
    </source>
</evidence>
<dbReference type="PANTHER" id="PTHR31302:SF0">
    <property type="entry name" value="TRANSMEMBRANE PROTEIN WITH METALLOPHOSPHOESTERASE DOMAIN"/>
    <property type="match status" value="1"/>
</dbReference>
<keyword evidence="1" id="KW-0812">Transmembrane</keyword>
<evidence type="ECO:0000313" key="3">
    <source>
        <dbReference type="EMBL" id="MDQ0155383.1"/>
    </source>
</evidence>
<feature type="domain" description="Calcineurin-like phosphoesterase" evidence="2">
    <location>
        <begin position="55"/>
        <end position="249"/>
    </location>
</feature>
<proteinExistence type="predicted"/>
<keyword evidence="4" id="KW-1185">Reference proteome</keyword>
<dbReference type="Proteomes" id="UP001231362">
    <property type="component" value="Unassembled WGS sequence"/>
</dbReference>
<dbReference type="InterPro" id="IPR004843">
    <property type="entry name" value="Calcineurin-like_PHP"/>
</dbReference>
<gene>
    <name evidence="3" type="ORF">J2S07_001688</name>
</gene>
<comment type="caution">
    <text evidence="3">The sequence shown here is derived from an EMBL/GenBank/DDBJ whole genome shotgun (WGS) entry which is preliminary data.</text>
</comment>
<evidence type="ECO:0000313" key="4">
    <source>
        <dbReference type="Proteomes" id="UP001231362"/>
    </source>
</evidence>
<protein>
    <submittedName>
        <fullName evidence="3">MPP superfamily phosphohydrolase</fullName>
    </submittedName>
</protein>
<dbReference type="EMBL" id="JAUSTU010000006">
    <property type="protein sequence ID" value="MDQ0155383.1"/>
    <property type="molecule type" value="Genomic_DNA"/>
</dbReference>
<dbReference type="InterPro" id="IPR029052">
    <property type="entry name" value="Metallo-depent_PP-like"/>
</dbReference>